<keyword evidence="1" id="KW-0805">Transcription regulation</keyword>
<feature type="region of interest" description="Disordered" evidence="4">
    <location>
        <begin position="278"/>
        <end position="297"/>
    </location>
</feature>
<dbReference type="PANTHER" id="PTHR43280:SF2">
    <property type="entry name" value="HTH-TYPE TRANSCRIPTIONAL REGULATOR EXSA"/>
    <property type="match status" value="1"/>
</dbReference>
<keyword evidence="2" id="KW-0238">DNA-binding</keyword>
<dbReference type="Proteomes" id="UP000565468">
    <property type="component" value="Unassembled WGS sequence"/>
</dbReference>
<dbReference type="InterPro" id="IPR018060">
    <property type="entry name" value="HTH_AraC"/>
</dbReference>
<dbReference type="InterPro" id="IPR018062">
    <property type="entry name" value="HTH_AraC-typ_CS"/>
</dbReference>
<keyword evidence="7" id="KW-1185">Reference proteome</keyword>
<organism evidence="6 7">
    <name type="scientific">Paenibacillus lemnae</name>
    <dbReference type="NCBI Taxonomy" id="1330551"/>
    <lineage>
        <taxon>Bacteria</taxon>
        <taxon>Bacillati</taxon>
        <taxon>Bacillota</taxon>
        <taxon>Bacilli</taxon>
        <taxon>Bacillales</taxon>
        <taxon>Paenibacillaceae</taxon>
        <taxon>Paenibacillus</taxon>
    </lineage>
</organism>
<dbReference type="InterPro" id="IPR037923">
    <property type="entry name" value="HTH-like"/>
</dbReference>
<dbReference type="PROSITE" id="PS01124">
    <property type="entry name" value="HTH_ARAC_FAMILY_2"/>
    <property type="match status" value="1"/>
</dbReference>
<dbReference type="PROSITE" id="PS00041">
    <property type="entry name" value="HTH_ARAC_FAMILY_1"/>
    <property type="match status" value="1"/>
</dbReference>
<evidence type="ECO:0000256" key="4">
    <source>
        <dbReference type="SAM" id="MobiDB-lite"/>
    </source>
</evidence>
<name>A0A848M3T4_PAELE</name>
<keyword evidence="3" id="KW-0804">Transcription</keyword>
<reference evidence="6 7" key="1">
    <citation type="submission" date="2020-04" db="EMBL/GenBank/DDBJ databases">
        <title>Paenibacillus algicola sp. nov., a novel marine bacterium producing alginate lyase.</title>
        <authorList>
            <person name="Huang H."/>
        </authorList>
    </citation>
    <scope>NUCLEOTIDE SEQUENCE [LARGE SCALE GENOMIC DNA]</scope>
    <source>
        <strain evidence="6 7">L7-75</strain>
    </source>
</reference>
<dbReference type="SUPFAM" id="SSF51215">
    <property type="entry name" value="Regulatory protein AraC"/>
    <property type="match status" value="1"/>
</dbReference>
<evidence type="ECO:0000259" key="5">
    <source>
        <dbReference type="PROSITE" id="PS01124"/>
    </source>
</evidence>
<dbReference type="GO" id="GO:0043565">
    <property type="term" value="F:sequence-specific DNA binding"/>
    <property type="evidence" value="ECO:0007669"/>
    <property type="project" value="InterPro"/>
</dbReference>
<evidence type="ECO:0000256" key="2">
    <source>
        <dbReference type="ARBA" id="ARBA00023125"/>
    </source>
</evidence>
<dbReference type="InterPro" id="IPR003313">
    <property type="entry name" value="AraC-bd"/>
</dbReference>
<dbReference type="GO" id="GO:0003700">
    <property type="term" value="F:DNA-binding transcription factor activity"/>
    <property type="evidence" value="ECO:0007669"/>
    <property type="project" value="InterPro"/>
</dbReference>
<gene>
    <name evidence="6" type="ORF">HII30_03740</name>
</gene>
<dbReference type="EMBL" id="JABBPN010000002">
    <property type="protein sequence ID" value="NMO94901.1"/>
    <property type="molecule type" value="Genomic_DNA"/>
</dbReference>
<protein>
    <submittedName>
        <fullName evidence="6">AraC family transcriptional regulator</fullName>
    </submittedName>
</protein>
<dbReference type="Pfam" id="PF02311">
    <property type="entry name" value="AraC_binding"/>
    <property type="match status" value="1"/>
</dbReference>
<evidence type="ECO:0000256" key="1">
    <source>
        <dbReference type="ARBA" id="ARBA00023015"/>
    </source>
</evidence>
<feature type="domain" description="HTH araC/xylS-type" evidence="5">
    <location>
        <begin position="172"/>
        <end position="270"/>
    </location>
</feature>
<dbReference type="Pfam" id="PF12833">
    <property type="entry name" value="HTH_18"/>
    <property type="match status" value="1"/>
</dbReference>
<dbReference type="PANTHER" id="PTHR43280">
    <property type="entry name" value="ARAC-FAMILY TRANSCRIPTIONAL REGULATOR"/>
    <property type="match status" value="1"/>
</dbReference>
<evidence type="ECO:0000313" key="7">
    <source>
        <dbReference type="Proteomes" id="UP000565468"/>
    </source>
</evidence>
<proteinExistence type="predicted"/>
<dbReference type="AlphaFoldDB" id="A0A848M3T4"/>
<evidence type="ECO:0000256" key="3">
    <source>
        <dbReference type="ARBA" id="ARBA00023163"/>
    </source>
</evidence>
<dbReference type="SUPFAM" id="SSF46689">
    <property type="entry name" value="Homeodomain-like"/>
    <property type="match status" value="2"/>
</dbReference>
<dbReference type="InterPro" id="IPR009057">
    <property type="entry name" value="Homeodomain-like_sf"/>
</dbReference>
<dbReference type="Gene3D" id="1.10.10.60">
    <property type="entry name" value="Homeodomain-like"/>
    <property type="match status" value="2"/>
</dbReference>
<dbReference type="SMART" id="SM00342">
    <property type="entry name" value="HTH_ARAC"/>
    <property type="match status" value="1"/>
</dbReference>
<evidence type="ECO:0000313" key="6">
    <source>
        <dbReference type="EMBL" id="NMO94901.1"/>
    </source>
</evidence>
<comment type="caution">
    <text evidence="6">The sequence shown here is derived from an EMBL/GenBank/DDBJ whole genome shotgun (WGS) entry which is preliminary data.</text>
</comment>
<sequence>MSPSETLHWMEHYHCPPYITLAHVFHAPQGWNVENRILNQYALQYCIDGAAEYPVEDQHYLTQKGDLLFHRPGEVHSIHTVEGEPYVCASIVFHFGAEPFPFDSVFQNRHLLGRFEGHKLERMLNELIHYHRQPGLSAQLKCQGLLLQVLGESADPQRQSDHKERTNLAKMVLVKNHLIHHYPEDITHEDLEKISGLTRNYIILQFKQAFGMSPFQFLTWVRLQKAKELALMTSLSVGEIARQVGYSDVHTFGRMFKKKMGVSLTEYCSSLTTHYLNTKPRLSPEPEGSAASKEYEA</sequence>
<accession>A0A848M3T4</accession>
<dbReference type="Gene3D" id="2.60.120.280">
    <property type="entry name" value="Regulatory protein AraC"/>
    <property type="match status" value="1"/>
</dbReference>